<gene>
    <name evidence="2" type="ORF">A3844_01945</name>
</gene>
<name>A0ABX3EYI9_9BACL</name>
<dbReference type="PROSITE" id="PS51257">
    <property type="entry name" value="PROKAR_LIPOPROTEIN"/>
    <property type="match status" value="1"/>
</dbReference>
<evidence type="ECO:0000313" key="2">
    <source>
        <dbReference type="EMBL" id="OKP91900.1"/>
    </source>
</evidence>
<evidence type="ECO:0008006" key="4">
    <source>
        <dbReference type="Google" id="ProtNLM"/>
    </source>
</evidence>
<protein>
    <recommendedName>
        <fullName evidence="4">Lipoprotein</fullName>
    </recommendedName>
</protein>
<keyword evidence="1" id="KW-0732">Signal</keyword>
<keyword evidence="3" id="KW-1185">Reference proteome</keyword>
<sequence>MKKLILAMSLAMMLAGCSPSKTDQAAELSSQAEQHYKDGDLQSAKAVYEKSLEIKEDPEVRQKLTLTESEITALATVRQYLSDLYAANQELKQNIDPSALYQSGLKIDTILNELTKVPVPDYSGITMYLEELAKDNDYFLLKSDVGLFTLSAQSGLQVDAVKLNKSIQAFLDKHSTISNYK</sequence>
<accession>A0ABX3EYI9</accession>
<dbReference type="Gene3D" id="1.25.40.10">
    <property type="entry name" value="Tetratricopeptide repeat domain"/>
    <property type="match status" value="1"/>
</dbReference>
<dbReference type="RefSeq" id="WP_074106449.1">
    <property type="nucleotide sequence ID" value="NZ_LVWI01000001.1"/>
</dbReference>
<comment type="caution">
    <text evidence="2">The sequence shown here is derived from an EMBL/GenBank/DDBJ whole genome shotgun (WGS) entry which is preliminary data.</text>
</comment>
<evidence type="ECO:0000313" key="3">
    <source>
        <dbReference type="Proteomes" id="UP000186058"/>
    </source>
</evidence>
<dbReference type="EMBL" id="LVWI01000001">
    <property type="protein sequence ID" value="OKP91900.1"/>
    <property type="molecule type" value="Genomic_DNA"/>
</dbReference>
<dbReference type="Proteomes" id="UP000186058">
    <property type="component" value="Unassembled WGS sequence"/>
</dbReference>
<feature type="chain" id="PRO_5047033568" description="Lipoprotein" evidence="1">
    <location>
        <begin position="26"/>
        <end position="181"/>
    </location>
</feature>
<proteinExistence type="predicted"/>
<evidence type="ECO:0000256" key="1">
    <source>
        <dbReference type="SAM" id="SignalP"/>
    </source>
</evidence>
<feature type="signal peptide" evidence="1">
    <location>
        <begin position="1"/>
        <end position="25"/>
    </location>
</feature>
<organism evidence="2 3">
    <name type="scientific">Paenibacillus helianthi</name>
    <dbReference type="NCBI Taxonomy" id="1349432"/>
    <lineage>
        <taxon>Bacteria</taxon>
        <taxon>Bacillati</taxon>
        <taxon>Bacillota</taxon>
        <taxon>Bacilli</taxon>
        <taxon>Bacillales</taxon>
        <taxon>Paenibacillaceae</taxon>
        <taxon>Paenibacillus</taxon>
    </lineage>
</organism>
<reference evidence="2 3" key="1">
    <citation type="submission" date="2016-03" db="EMBL/GenBank/DDBJ databases">
        <authorList>
            <person name="Sant'Anna F.H."/>
            <person name="Ambrosini A."/>
            <person name="Souza R."/>
            <person name="Bach E."/>
            <person name="Fernandes G."/>
            <person name="Balsanelli E."/>
            <person name="Baura V.A."/>
            <person name="Souza E.M."/>
            <person name="Passaglia L."/>
        </authorList>
    </citation>
    <scope>NUCLEOTIDE SEQUENCE [LARGE SCALE GENOMIC DNA]</scope>
    <source>
        <strain evidence="2 3">P26E</strain>
    </source>
</reference>
<dbReference type="InterPro" id="IPR011990">
    <property type="entry name" value="TPR-like_helical_dom_sf"/>
</dbReference>